<evidence type="ECO:0000313" key="3">
    <source>
        <dbReference type="EMBL" id="WWD06335.1"/>
    </source>
</evidence>
<keyword evidence="1" id="KW-1133">Transmembrane helix</keyword>
<reference evidence="3 4" key="1">
    <citation type="submission" date="2024-01" db="EMBL/GenBank/DDBJ databases">
        <title>Comparative genomics of Cryptococcus and Kwoniella reveals pathogenesis evolution and contrasting modes of karyotype evolution via chromosome fusion or intercentromeric recombination.</title>
        <authorList>
            <person name="Coelho M.A."/>
            <person name="David-Palma M."/>
            <person name="Shea T."/>
            <person name="Bowers K."/>
            <person name="McGinley-Smith S."/>
            <person name="Mohammad A.W."/>
            <person name="Gnirke A."/>
            <person name="Yurkov A.M."/>
            <person name="Nowrousian M."/>
            <person name="Sun S."/>
            <person name="Cuomo C.A."/>
            <person name="Heitman J."/>
        </authorList>
    </citation>
    <scope>NUCLEOTIDE SEQUENCE [LARGE SCALE GENOMIC DNA]</scope>
    <source>
        <strain evidence="3 4">PYCC6329</strain>
    </source>
</reference>
<sequence>MKFTSIALLAALAASASATPLRVYTLTSDPLPPLDEIKTLPIEVKKPCHSHNDQSSGPLGSLLAKFGLISPRPSHRHGHAFDEKMESIHESLMDHFKEHILEVEDKVIAFLEGGSVRIHPLENDLPELESELTLSSGPEELKLWRYLEDDKWLIKSGINGEWRVPTEDEVPPKVVVHHNHENENGNGSEMEHAHRHGHGYGHGHGHGRGRWMAKTMTGRLHRALKNLKPIESICLAFVIGAGLGSIIHFFFMLFLLSFRYFRAGCPSREERRARRQARRERRKASGSVRFADQVQVAEQEELLPPYEVGAATDVVVDEKAESPRV</sequence>
<keyword evidence="1" id="KW-0812">Transmembrane</keyword>
<name>A0AAX4KIZ8_9TREE</name>
<feature type="transmembrane region" description="Helical" evidence="1">
    <location>
        <begin position="235"/>
        <end position="258"/>
    </location>
</feature>
<dbReference type="GeneID" id="91103226"/>
<protein>
    <submittedName>
        <fullName evidence="3">Uncharacterized protein</fullName>
    </submittedName>
</protein>
<organism evidence="3 4">
    <name type="scientific">Kwoniella europaea PYCC6329</name>
    <dbReference type="NCBI Taxonomy" id="1423913"/>
    <lineage>
        <taxon>Eukaryota</taxon>
        <taxon>Fungi</taxon>
        <taxon>Dikarya</taxon>
        <taxon>Basidiomycota</taxon>
        <taxon>Agaricomycotina</taxon>
        <taxon>Tremellomycetes</taxon>
        <taxon>Tremellales</taxon>
        <taxon>Cryptococcaceae</taxon>
        <taxon>Kwoniella</taxon>
    </lineage>
</organism>
<keyword evidence="4" id="KW-1185">Reference proteome</keyword>
<dbReference type="RefSeq" id="XP_066084302.1">
    <property type="nucleotide sequence ID" value="XM_066228205.1"/>
</dbReference>
<feature type="signal peptide" evidence="2">
    <location>
        <begin position="1"/>
        <end position="18"/>
    </location>
</feature>
<feature type="chain" id="PRO_5043567809" evidence="2">
    <location>
        <begin position="19"/>
        <end position="325"/>
    </location>
</feature>
<evidence type="ECO:0000313" key="4">
    <source>
        <dbReference type="Proteomes" id="UP001358614"/>
    </source>
</evidence>
<dbReference type="EMBL" id="CP144089">
    <property type="protein sequence ID" value="WWD06335.1"/>
    <property type="molecule type" value="Genomic_DNA"/>
</dbReference>
<gene>
    <name evidence="3" type="ORF">V865_004425</name>
</gene>
<evidence type="ECO:0000256" key="1">
    <source>
        <dbReference type="SAM" id="Phobius"/>
    </source>
</evidence>
<dbReference type="Proteomes" id="UP001358614">
    <property type="component" value="Chromosome 1"/>
</dbReference>
<dbReference type="AlphaFoldDB" id="A0AAX4KIZ8"/>
<keyword evidence="2" id="KW-0732">Signal</keyword>
<evidence type="ECO:0000256" key="2">
    <source>
        <dbReference type="SAM" id="SignalP"/>
    </source>
</evidence>
<proteinExistence type="predicted"/>
<keyword evidence="1" id="KW-0472">Membrane</keyword>
<dbReference type="KEGG" id="ker:91103226"/>
<accession>A0AAX4KIZ8</accession>